<feature type="transmembrane region" description="Helical" evidence="2">
    <location>
        <begin position="213"/>
        <end position="231"/>
    </location>
</feature>
<keyword evidence="4" id="KW-1185">Reference proteome</keyword>
<dbReference type="AlphaFoldDB" id="A0A8J8T7Y6"/>
<feature type="transmembrane region" description="Helical" evidence="2">
    <location>
        <begin position="170"/>
        <end position="192"/>
    </location>
</feature>
<gene>
    <name evidence="3" type="ORF">FGO68_gene6205</name>
</gene>
<protein>
    <submittedName>
        <fullName evidence="3">Uncharacterized protein</fullName>
    </submittedName>
</protein>
<dbReference type="InterPro" id="IPR036400">
    <property type="entry name" value="Cyt_B5-like_heme/steroid_sf"/>
</dbReference>
<sequence length="828" mass="93834">MNYAFIKSTYSLVQHRDPDVGQFDMKLQYIAPPTPPPSPPNTTNSTTNGTHGPNNTQGNQTTVIVVPPTDIFNGTYDEFKIKVENDVMLLHGWIMWGAWAILGFLQVASLRYLSKSKVFSFCNKRVKNFNMWLHAFNGLIILAATIWMSIEALKYYQMEWRWKLELHSAFGFAVLFATSFVVFIGFLAWYSMLFKGWLSSCIRILRIKWLHEMLGYGLTAFSQITIGFGVARFNEYEGNPNLGWISMGVMLGMWLFAEVLIKTGLALGHLDNQELKNRLLAGEQLVVLDEMVLSIFNYKFRHPGGELVLTKNIGRDISKYFYGGYAMRGSIQAWNHSYEALQETKKRQISIIHQRHQPSTFKAKIVNLSPVVSGSVFTVMFEMDKSVPGVQNYYSELSMIGKHYLITKAGKVGKKRQYTICNCMIPEVRQEYLRLFDTFKSNLKKSSKSPLQDQTLRLSMKGSGKKFESRNTGSSSKKESQNLAPLILDPRYLDESPQSNFSITLKKYNIKEALSKLIVEDQRDTYEIKGPMGKGLDIQETGVHIAFAGGTGILPFLDLVAYLIRANMETEVRGNENSEGMAEETIPENGSTPFKIDLLSHGSSEKRIDLTKFKLVLYVSQKSEEESIGRDLCQGLQDIVRKLGRSNFEFHERFSQVKVSKDTLPSIMARAEGVAGLSEFNSIDSDANQMNYTQTSFMKGKNNKEFTRGARQIEIPSGDISTSYINEGSEGHLTYIDQQSQSTLVSGKKKQIINFENPQEKKSMRWEEKFVQEALGQCVSSFTKSGQKPQIQKIWVCGPPEMNDKFDDILSKHAKSFGLNPLTDIEIM</sequence>
<accession>A0A8J8T7Y6</accession>
<evidence type="ECO:0000313" key="3">
    <source>
        <dbReference type="EMBL" id="TNV84648.1"/>
    </source>
</evidence>
<evidence type="ECO:0000256" key="2">
    <source>
        <dbReference type="SAM" id="Phobius"/>
    </source>
</evidence>
<feature type="region of interest" description="Disordered" evidence="1">
    <location>
        <begin position="461"/>
        <end position="481"/>
    </location>
</feature>
<name>A0A8J8T7Y6_HALGN</name>
<comment type="caution">
    <text evidence="3">The sequence shown here is derived from an EMBL/GenBank/DDBJ whole genome shotgun (WGS) entry which is preliminary data.</text>
</comment>
<dbReference type="OrthoDB" id="289352at2759"/>
<keyword evidence="2" id="KW-0472">Membrane</keyword>
<dbReference type="Proteomes" id="UP000785679">
    <property type="component" value="Unassembled WGS sequence"/>
</dbReference>
<feature type="compositionally biased region" description="Low complexity" evidence="1">
    <location>
        <begin position="41"/>
        <end position="61"/>
    </location>
</feature>
<keyword evidence="2" id="KW-0812">Transmembrane</keyword>
<dbReference type="GO" id="GO:0020037">
    <property type="term" value="F:heme binding"/>
    <property type="evidence" value="ECO:0007669"/>
    <property type="project" value="InterPro"/>
</dbReference>
<evidence type="ECO:0000313" key="4">
    <source>
        <dbReference type="Proteomes" id="UP000785679"/>
    </source>
</evidence>
<dbReference type="PROSITE" id="PS00191">
    <property type="entry name" value="CYTOCHROME_B5_1"/>
    <property type="match status" value="1"/>
</dbReference>
<dbReference type="SUPFAM" id="SSF55856">
    <property type="entry name" value="Cytochrome b5-like heme/steroid binding domain"/>
    <property type="match status" value="1"/>
</dbReference>
<feature type="transmembrane region" description="Helical" evidence="2">
    <location>
        <begin position="93"/>
        <end position="110"/>
    </location>
</feature>
<feature type="region of interest" description="Disordered" evidence="1">
    <location>
        <begin position="28"/>
        <end position="61"/>
    </location>
</feature>
<dbReference type="InterPro" id="IPR018506">
    <property type="entry name" value="Cyt_B5_heme-BS"/>
</dbReference>
<feature type="transmembrane region" description="Helical" evidence="2">
    <location>
        <begin position="131"/>
        <end position="150"/>
    </location>
</feature>
<proteinExistence type="predicted"/>
<dbReference type="EMBL" id="RRYP01002556">
    <property type="protein sequence ID" value="TNV84648.1"/>
    <property type="molecule type" value="Genomic_DNA"/>
</dbReference>
<dbReference type="Gene3D" id="3.10.120.10">
    <property type="entry name" value="Cytochrome b5-like heme/steroid binding domain"/>
    <property type="match status" value="1"/>
</dbReference>
<keyword evidence="2" id="KW-1133">Transmembrane helix</keyword>
<evidence type="ECO:0000256" key="1">
    <source>
        <dbReference type="SAM" id="MobiDB-lite"/>
    </source>
</evidence>
<organism evidence="3 4">
    <name type="scientific">Halteria grandinella</name>
    <dbReference type="NCBI Taxonomy" id="5974"/>
    <lineage>
        <taxon>Eukaryota</taxon>
        <taxon>Sar</taxon>
        <taxon>Alveolata</taxon>
        <taxon>Ciliophora</taxon>
        <taxon>Intramacronucleata</taxon>
        <taxon>Spirotrichea</taxon>
        <taxon>Stichotrichia</taxon>
        <taxon>Sporadotrichida</taxon>
        <taxon>Halteriidae</taxon>
        <taxon>Halteria</taxon>
    </lineage>
</organism>
<reference evidence="3" key="1">
    <citation type="submission" date="2019-06" db="EMBL/GenBank/DDBJ databases">
        <authorList>
            <person name="Zheng W."/>
        </authorList>
    </citation>
    <scope>NUCLEOTIDE SEQUENCE</scope>
    <source>
        <strain evidence="3">QDHG01</strain>
    </source>
</reference>
<feature type="transmembrane region" description="Helical" evidence="2">
    <location>
        <begin position="243"/>
        <end position="261"/>
    </location>
</feature>